<dbReference type="InterPro" id="IPR053151">
    <property type="entry name" value="RNase_H-like"/>
</dbReference>
<dbReference type="GO" id="GO:0003676">
    <property type="term" value="F:nucleic acid binding"/>
    <property type="evidence" value="ECO:0007669"/>
    <property type="project" value="InterPro"/>
</dbReference>
<dbReference type="PANTHER" id="PTHR47723:SF19">
    <property type="entry name" value="POLYNUCLEOTIDYL TRANSFERASE, RIBONUCLEASE H-LIKE SUPERFAMILY PROTEIN"/>
    <property type="match status" value="1"/>
</dbReference>
<reference evidence="2 3" key="1">
    <citation type="journal article" date="2019" name="Genome Biol. Evol.">
        <title>Insights into the evolution of the New World diploid cottons (Gossypium, subgenus Houzingenia) based on genome sequencing.</title>
        <authorList>
            <person name="Grover C.E."/>
            <person name="Arick M.A. 2nd"/>
            <person name="Thrash A."/>
            <person name="Conover J.L."/>
            <person name="Sanders W.S."/>
            <person name="Peterson D.G."/>
            <person name="Frelichowski J.E."/>
            <person name="Scheffler J.A."/>
            <person name="Scheffler B.E."/>
            <person name="Wendel J.F."/>
        </authorList>
    </citation>
    <scope>NUCLEOTIDE SEQUENCE [LARGE SCALE GENOMIC DNA]</scope>
    <source>
        <strain evidence="2">185</strain>
        <tissue evidence="2">Leaf</tissue>
    </source>
</reference>
<dbReference type="PANTHER" id="PTHR47723">
    <property type="entry name" value="OS05G0353850 PROTEIN"/>
    <property type="match status" value="1"/>
</dbReference>
<gene>
    <name evidence="2" type="ORF">Goari_024210</name>
</gene>
<dbReference type="InterPro" id="IPR002156">
    <property type="entry name" value="RNaseH_domain"/>
</dbReference>
<dbReference type="EMBL" id="JABFAA010000005">
    <property type="protein sequence ID" value="MBA0682494.1"/>
    <property type="molecule type" value="Genomic_DNA"/>
</dbReference>
<name>A0A7J8X6A0_GOSAI</name>
<dbReference type="Proteomes" id="UP000593577">
    <property type="component" value="Unassembled WGS sequence"/>
</dbReference>
<dbReference type="Pfam" id="PF13456">
    <property type="entry name" value="RVT_3"/>
    <property type="match status" value="1"/>
</dbReference>
<evidence type="ECO:0000259" key="1">
    <source>
        <dbReference type="Pfam" id="PF13456"/>
    </source>
</evidence>
<evidence type="ECO:0000313" key="3">
    <source>
        <dbReference type="Proteomes" id="UP000593577"/>
    </source>
</evidence>
<organism evidence="2 3">
    <name type="scientific">Gossypium aridum</name>
    <name type="common">American cotton</name>
    <name type="synonym">Erioxylum aridum</name>
    <dbReference type="NCBI Taxonomy" id="34290"/>
    <lineage>
        <taxon>Eukaryota</taxon>
        <taxon>Viridiplantae</taxon>
        <taxon>Streptophyta</taxon>
        <taxon>Embryophyta</taxon>
        <taxon>Tracheophyta</taxon>
        <taxon>Spermatophyta</taxon>
        <taxon>Magnoliopsida</taxon>
        <taxon>eudicotyledons</taxon>
        <taxon>Gunneridae</taxon>
        <taxon>Pentapetalae</taxon>
        <taxon>rosids</taxon>
        <taxon>malvids</taxon>
        <taxon>Malvales</taxon>
        <taxon>Malvaceae</taxon>
        <taxon>Malvoideae</taxon>
        <taxon>Gossypium</taxon>
    </lineage>
</organism>
<proteinExistence type="predicted"/>
<accession>A0A7J8X6A0</accession>
<dbReference type="AlphaFoldDB" id="A0A7J8X6A0"/>
<comment type="caution">
    <text evidence="2">The sequence shown here is derived from an EMBL/GenBank/DDBJ whole genome shotgun (WGS) entry which is preliminary data.</text>
</comment>
<sequence length="128" mass="14660">MIEKVIVRFIDHGRGATTSITVVVVSWETFDQHYSKYRRSGRICLKEIVFHGPQRGTLRDEHEVWIIGFSRQLGKCSILEVELWDILGGLSIVQEKQVNKVLVQTNSLEAIKAIQVSDPMLSRLTLIR</sequence>
<protein>
    <recommendedName>
        <fullName evidence="1">RNase H type-1 domain-containing protein</fullName>
    </recommendedName>
</protein>
<dbReference type="GO" id="GO:0004523">
    <property type="term" value="F:RNA-DNA hybrid ribonuclease activity"/>
    <property type="evidence" value="ECO:0007669"/>
    <property type="project" value="InterPro"/>
</dbReference>
<keyword evidence="3" id="KW-1185">Reference proteome</keyword>
<evidence type="ECO:0000313" key="2">
    <source>
        <dbReference type="EMBL" id="MBA0682494.1"/>
    </source>
</evidence>
<feature type="domain" description="RNase H type-1" evidence="1">
    <location>
        <begin position="55"/>
        <end position="122"/>
    </location>
</feature>